<dbReference type="SUPFAM" id="SSF48371">
    <property type="entry name" value="ARM repeat"/>
    <property type="match status" value="1"/>
</dbReference>
<protein>
    <submittedName>
        <fullName evidence="3">Aste57867_12518 protein</fullName>
    </submittedName>
</protein>
<feature type="compositionally biased region" description="Basic and acidic residues" evidence="1">
    <location>
        <begin position="1183"/>
        <end position="1196"/>
    </location>
</feature>
<dbReference type="InterPro" id="IPR016024">
    <property type="entry name" value="ARM-type_fold"/>
</dbReference>
<dbReference type="EMBL" id="VJMH01005372">
    <property type="protein sequence ID" value="KAF0696759.1"/>
    <property type="molecule type" value="Genomic_DNA"/>
</dbReference>
<dbReference type="InterPro" id="IPR011989">
    <property type="entry name" value="ARM-like"/>
</dbReference>
<proteinExistence type="predicted"/>
<evidence type="ECO:0000313" key="2">
    <source>
        <dbReference type="EMBL" id="KAF0696759.1"/>
    </source>
</evidence>
<reference evidence="2" key="2">
    <citation type="submission" date="2019-06" db="EMBL/GenBank/DDBJ databases">
        <title>Genomics analysis of Aphanomyces spp. identifies a new class of oomycete effector associated with host adaptation.</title>
        <authorList>
            <person name="Gaulin E."/>
        </authorList>
    </citation>
    <scope>NUCLEOTIDE SEQUENCE</scope>
    <source>
        <strain evidence="2">CBS 578.67</strain>
    </source>
</reference>
<dbReference type="EMBL" id="CAADRA010005393">
    <property type="protein sequence ID" value="VFT89369.1"/>
    <property type="molecule type" value="Genomic_DNA"/>
</dbReference>
<sequence length="1356" mass="149026">MSRAERPTAAPSTTFETTLPWEERQGATPLDRTVKVGKERQMFFERHKETPSAIQVDHIQQVGHAALHLATRVEVHKAKSKKKLVRDVDSDSNSDDEFESKMHQDELDQFLMGEEWDTRFWNRIKIHEAISTLYAEIEKSTDVARRQFAFKMLLHLNTIHREAYMTNENNLCTLSNRAFRKLSPTTDNDAIYNMAELLAVFAAPYAHALAHENAVLRALAFLLRQMDCAARVLQHFRRRRVFERQVRTQDISLEGRMRMRAINVAKCVELSRQQHHIHAALRGAHMPERAVVAYMRIMCGLIQDELHPQHGFPRHDRSKIIPAGGLVWLNRCVQSEGEIQCLATQLLTVLAHDKERISDILLSNVAIHVASLLTHGNASAKALALAFFDRAALSVCEMTYEQHSMSSGASDVATGGGKSSYRSMVRTLSVRTRSSGFGSAASDAGTSSSDDILDAMYRNRHLSHTVLERFMTPPIVTAMLQTLDSATTPTTLVLDALQVVHKVAHDTGYYLVIDLVTRNAGRHLEAIVRCLSALSMDIVLGGMHVLMALAARDEGREVLTIAGLVPLVTPLCAPGYRKPGNSVRFAVGLLVIVVCANPTNTSLAFAPPPRPGMYAPMKLDVSPAHLLDHVHTCLLHCVVDDPNNGQGGTYFLRTQSLEFVLELLLHAPGETLQTRAQRHISAIVLSGLCRVTKIASLLSRRQDVATHLALVIQTNRMEASERVVWSRLDGQRHLQSSAHVARAFVRFLRCQKQTHQPPAVYLATQLHILRTLVKLHALEDVVAFCRPVDAVCDFVADDMDAVKCAIQLIGLVCPVPLPEHWHHVTTTVDGIDLATLQSLIARLVNAAMVALLNTLAADDPLPRVVKWCCCTLAQLCCTNASCTQVLEFRCMDVIAALVPNVPSDARASMSTHVVHVSACAEDDKLIDIPPTLYTLLAQFCRVADGRAAIFRLNILPRILKRVHLASSSKGLTQHDHQCRAEIALLVASIANDNVVALGNVNELCLRHHVHTILVQMLDPPTHDATAVPPGLVPSLQENALAAMAAMAKDHTRCVPPFVAAGALPLVVSFVTRWDRAAAISMAMLESAVHVMCAIAQSPVDAIQAAVRATSVTEELLRVGCSFRLEMIKFAAFGTKSIGEVARETLRHLSDFEAAQHRPPSNKTSPWTHGALPPRGNHSPTASRHHDAPASPPRDDEAMSSAVVLTLPTLAQEPSTSKTSPPKSPAASTPTLPSIDWRTTRPKGPKPIAEPPTVTFIRPKPVDERKKYPLLMLDPLFGALEHGVDPCMNQPSRLSLGGTSYVAHVTSTLGQYVQVDTRSPETKEVSLVHRHVPPLSGSMSVGKIQTKKHRTALPKES</sequence>
<feature type="compositionally biased region" description="Low complexity" evidence="1">
    <location>
        <begin position="1213"/>
        <end position="1233"/>
    </location>
</feature>
<evidence type="ECO:0000313" key="3">
    <source>
        <dbReference type="EMBL" id="VFT89369.1"/>
    </source>
</evidence>
<feature type="region of interest" description="Disordered" evidence="1">
    <location>
        <begin position="1153"/>
        <end position="1254"/>
    </location>
</feature>
<accession>A0A485KVU6</accession>
<keyword evidence="4" id="KW-1185">Reference proteome</keyword>
<feature type="region of interest" description="Disordered" evidence="1">
    <location>
        <begin position="1333"/>
        <end position="1356"/>
    </location>
</feature>
<evidence type="ECO:0000256" key="1">
    <source>
        <dbReference type="SAM" id="MobiDB-lite"/>
    </source>
</evidence>
<dbReference type="Gene3D" id="1.25.10.10">
    <property type="entry name" value="Leucine-rich Repeat Variant"/>
    <property type="match status" value="1"/>
</dbReference>
<evidence type="ECO:0000313" key="4">
    <source>
        <dbReference type="Proteomes" id="UP000332933"/>
    </source>
</evidence>
<name>A0A485KVU6_9STRA</name>
<gene>
    <name evidence="3" type="primary">Aste57867_12518</name>
    <name evidence="2" type="ORF">As57867_012472</name>
    <name evidence="3" type="ORF">ASTE57867_12518</name>
</gene>
<reference evidence="3 4" key="1">
    <citation type="submission" date="2019-03" db="EMBL/GenBank/DDBJ databases">
        <authorList>
            <person name="Gaulin E."/>
            <person name="Dumas B."/>
        </authorList>
    </citation>
    <scope>NUCLEOTIDE SEQUENCE [LARGE SCALE GENOMIC DNA]</scope>
    <source>
        <strain evidence="3">CBS 568.67</strain>
    </source>
</reference>
<organism evidence="3 4">
    <name type="scientific">Aphanomyces stellatus</name>
    <dbReference type="NCBI Taxonomy" id="120398"/>
    <lineage>
        <taxon>Eukaryota</taxon>
        <taxon>Sar</taxon>
        <taxon>Stramenopiles</taxon>
        <taxon>Oomycota</taxon>
        <taxon>Saprolegniomycetes</taxon>
        <taxon>Saprolegniales</taxon>
        <taxon>Verrucalvaceae</taxon>
        <taxon>Aphanomyces</taxon>
    </lineage>
</organism>
<feature type="compositionally biased region" description="Basic residues" evidence="1">
    <location>
        <begin position="1344"/>
        <end position="1356"/>
    </location>
</feature>
<dbReference type="Proteomes" id="UP000332933">
    <property type="component" value="Unassembled WGS sequence"/>
</dbReference>
<dbReference type="OrthoDB" id="162277at2759"/>